<evidence type="ECO:0000313" key="5">
    <source>
        <dbReference type="Proteomes" id="UP000824782"/>
    </source>
</evidence>
<keyword evidence="5" id="KW-1185">Reference proteome</keyword>
<keyword evidence="3" id="KW-0143">Chaperone</keyword>
<sequence>VMLCLCKSHVAEDQQFQWCEKVFGCLQKSGLKVTVLSTCPVTDYKTTESTHNLPVPFLKVVTTKQYKDSAPCSPLEQPNIVDGLPAAVMAHCQVWGVPAVFYQCFTDVTRLDSLTIEAFRPVLSCQSISRLATKTEKIEETLKKTVTTSQVQSNLYI</sequence>
<accession>A0AAV6Z3R4</accession>
<dbReference type="PANTHER" id="PTHR15069">
    <property type="entry name" value="PROTEASOME ASSEMBLY CHAPERONE 1"/>
    <property type="match status" value="1"/>
</dbReference>
<dbReference type="Pfam" id="PF16094">
    <property type="entry name" value="PAC1"/>
    <property type="match status" value="1"/>
</dbReference>
<dbReference type="AlphaFoldDB" id="A0AAV6Z3R4"/>
<dbReference type="Proteomes" id="UP000824782">
    <property type="component" value="Unassembled WGS sequence"/>
</dbReference>
<evidence type="ECO:0000256" key="3">
    <source>
        <dbReference type="ARBA" id="ARBA00023186"/>
    </source>
</evidence>
<dbReference type="PANTHER" id="PTHR15069:SF1">
    <property type="entry name" value="PROTEASOME ASSEMBLY CHAPERONE 1"/>
    <property type="match status" value="1"/>
</dbReference>
<dbReference type="GO" id="GO:0005783">
    <property type="term" value="C:endoplasmic reticulum"/>
    <property type="evidence" value="ECO:0007669"/>
    <property type="project" value="InterPro"/>
</dbReference>
<organism evidence="4 5">
    <name type="scientific">Engystomops pustulosus</name>
    <name type="common">Tungara frog</name>
    <name type="synonym">Physalaemus pustulosus</name>
    <dbReference type="NCBI Taxonomy" id="76066"/>
    <lineage>
        <taxon>Eukaryota</taxon>
        <taxon>Metazoa</taxon>
        <taxon>Chordata</taxon>
        <taxon>Craniata</taxon>
        <taxon>Vertebrata</taxon>
        <taxon>Euteleostomi</taxon>
        <taxon>Amphibia</taxon>
        <taxon>Batrachia</taxon>
        <taxon>Anura</taxon>
        <taxon>Neobatrachia</taxon>
        <taxon>Hyloidea</taxon>
        <taxon>Leptodactylidae</taxon>
        <taxon>Leiuperinae</taxon>
        <taxon>Engystomops</taxon>
    </lineage>
</organism>
<evidence type="ECO:0000313" key="4">
    <source>
        <dbReference type="EMBL" id="KAG8543796.1"/>
    </source>
</evidence>
<dbReference type="InterPro" id="IPR016565">
    <property type="entry name" value="Proteasome_assmbl_chp_1"/>
</dbReference>
<name>A0AAV6Z3R4_ENGPU</name>
<reference evidence="4" key="1">
    <citation type="thesis" date="2020" institute="ProQuest LLC" country="789 East Eisenhower Parkway, Ann Arbor, MI, USA">
        <title>Comparative Genomics and Chromosome Evolution.</title>
        <authorList>
            <person name="Mudd A.B."/>
        </authorList>
    </citation>
    <scope>NUCLEOTIDE SEQUENCE</scope>
    <source>
        <strain evidence="4">237g6f4</strain>
        <tissue evidence="4">Blood</tissue>
    </source>
</reference>
<feature type="non-terminal residue" evidence="4">
    <location>
        <position position="1"/>
    </location>
</feature>
<dbReference type="GO" id="GO:0070628">
    <property type="term" value="F:proteasome binding"/>
    <property type="evidence" value="ECO:0007669"/>
    <property type="project" value="TreeGrafter"/>
</dbReference>
<dbReference type="GO" id="GO:0080129">
    <property type="term" value="P:proteasome core complex assembly"/>
    <property type="evidence" value="ECO:0007669"/>
    <property type="project" value="TreeGrafter"/>
</dbReference>
<evidence type="ECO:0000256" key="1">
    <source>
        <dbReference type="ARBA" id="ARBA00005261"/>
    </source>
</evidence>
<comment type="caution">
    <text evidence="4">The sequence shown here is derived from an EMBL/GenBank/DDBJ whole genome shotgun (WGS) entry which is preliminary data.</text>
</comment>
<comment type="similarity">
    <text evidence="1">Belongs to the PSMG1 family.</text>
</comment>
<protein>
    <recommendedName>
        <fullName evidence="2">Proteasome assembly chaperone 1</fullName>
    </recommendedName>
</protein>
<gene>
    <name evidence="4" type="ORF">GDO81_023677</name>
</gene>
<proteinExistence type="inferred from homology"/>
<evidence type="ECO:0000256" key="2">
    <source>
        <dbReference type="ARBA" id="ARBA00019180"/>
    </source>
</evidence>
<dbReference type="EMBL" id="WNYA01002877">
    <property type="protein sequence ID" value="KAG8543796.1"/>
    <property type="molecule type" value="Genomic_DNA"/>
</dbReference>